<evidence type="ECO:0000313" key="2">
    <source>
        <dbReference type="EMBL" id="AXI03830.1"/>
    </source>
</evidence>
<dbReference type="PANTHER" id="PTHR35585">
    <property type="entry name" value="HHE DOMAIN PROTEIN (AFU_ORTHOLOGUE AFUA_4G00730)"/>
    <property type="match status" value="1"/>
</dbReference>
<feature type="domain" description="Hemerythrin-like" evidence="1">
    <location>
        <begin position="4"/>
        <end position="120"/>
    </location>
</feature>
<sequence length="153" mass="17593">MSLTIYEALRQSHEIQRDLYAKLLKTQGDSTERDELFTSLKIELAAHAAAEERHFLIPLLVQDSGINISRHAIAEHHELDELVEKLEETDYSNTGWLAHAKALADEIEHHLGEEEHGFFQFSGKLLTDKQKTDFAQAYLTEYDRLKVKFAEEA</sequence>
<dbReference type="EMBL" id="CP031222">
    <property type="protein sequence ID" value="AXI03830.1"/>
    <property type="molecule type" value="Genomic_DNA"/>
</dbReference>
<dbReference type="Proteomes" id="UP000253940">
    <property type="component" value="Chromosome"/>
</dbReference>
<keyword evidence="3" id="KW-1185">Reference proteome</keyword>
<dbReference type="RefSeq" id="WP_114899938.1">
    <property type="nucleotide sequence ID" value="NZ_CP031222.1"/>
</dbReference>
<name>A0A345P971_9GAMM</name>
<proteinExistence type="predicted"/>
<accession>A0A345P971</accession>
<evidence type="ECO:0000313" key="3">
    <source>
        <dbReference type="Proteomes" id="UP000253940"/>
    </source>
</evidence>
<dbReference type="InterPro" id="IPR012312">
    <property type="entry name" value="Hemerythrin-like"/>
</dbReference>
<dbReference type="Gene3D" id="1.20.120.520">
    <property type="entry name" value="nmb1532 protein domain like"/>
    <property type="match status" value="1"/>
</dbReference>
<reference evidence="2 3" key="1">
    <citation type="submission" date="2018-07" db="EMBL/GenBank/DDBJ databases">
        <title>Genome sequencing of Moraxellaceae gen. HYN0046.</title>
        <authorList>
            <person name="Kim M."/>
            <person name="Yi H."/>
        </authorList>
    </citation>
    <scope>NUCLEOTIDE SEQUENCE [LARGE SCALE GENOMIC DNA]</scope>
    <source>
        <strain evidence="2 3">HYN0046</strain>
    </source>
</reference>
<organism evidence="2 3">
    <name type="scientific">Aquirhabdus parva</name>
    <dbReference type="NCBI Taxonomy" id="2283318"/>
    <lineage>
        <taxon>Bacteria</taxon>
        <taxon>Pseudomonadati</taxon>
        <taxon>Pseudomonadota</taxon>
        <taxon>Gammaproteobacteria</taxon>
        <taxon>Moraxellales</taxon>
        <taxon>Moraxellaceae</taxon>
        <taxon>Aquirhabdus</taxon>
    </lineage>
</organism>
<dbReference type="PANTHER" id="PTHR35585:SF1">
    <property type="entry name" value="HHE DOMAIN PROTEIN (AFU_ORTHOLOGUE AFUA_4G00730)"/>
    <property type="match status" value="1"/>
</dbReference>
<protein>
    <submittedName>
        <fullName evidence="2">Hemerythrin domain-containing protein</fullName>
    </submittedName>
</protein>
<dbReference type="KEGG" id="mbah:HYN46_13900"/>
<evidence type="ECO:0000259" key="1">
    <source>
        <dbReference type="Pfam" id="PF01814"/>
    </source>
</evidence>
<dbReference type="Pfam" id="PF01814">
    <property type="entry name" value="Hemerythrin"/>
    <property type="match status" value="1"/>
</dbReference>
<dbReference type="AlphaFoldDB" id="A0A345P971"/>
<gene>
    <name evidence="2" type="ORF">HYN46_13900</name>
</gene>
<dbReference type="OrthoDB" id="5523420at2"/>